<gene>
    <name evidence="6" type="ORF">TKK_012397</name>
</gene>
<sequence length="661" mass="75400">MNLLPESHQQFSQADYWNSFFKKRGAKSFEWYGEFLELSSYLLKYVKQKDDIIIVGCGNSTLGMNLYDANYRSIVNIDISPVAIKQMKELNKVKRPDLVFQQMDATKLEYNNEKFSVVIDKGTFDALMTDSKEETVALVTKYLEEIKRVLKNNGRYICISLLQEHILKTLITNLSQSCAIRIIRCHDVESKALEQNESSMPVFMVVATKFSKLPAPVLETIMSDSSPVRVSSIYEMINNVHSVQEAAFLSYSLKNSSTDDEIFFHLYKPNEKQPRYSIYILDQPVKRIKSYAAYFVPQGREVDWLFCTQEGRKKLLEATKYDRLMIVTLNRGQKYESIEAVNSELHETIVNFAPADLRNNKIPIISEGPDVGNRKLLYTGESDFSGPFVIEDLENESGHFRRLTFLNSKLIVQSEAKLKTITTKRKKKKLVVDLDYLSCEHHLHMTVNLKAATHNKSNSNALIVGLGGGALCMFIRRYVPHVNLLTVEIDKAILDAAKSYFDFIEDDKSKVRIADGIDYITQASSEGRKCDAILFDVDSKDMSLGMSCPPKQFIEPDFLQKVANCLSDDGYFILNLVARNETLRNQVVNDLKKCFTFISSYKLQDDLNEIICCGKSVNNLEDWKKSICEAAKKINQQVKAKSDISDELIDIESIETELSLE</sequence>
<dbReference type="FunFam" id="3.40.50.150:FF:000110">
    <property type="entry name" value="methyltransferase-like protein 13 isoform X1"/>
    <property type="match status" value="1"/>
</dbReference>
<reference evidence="6 7" key="1">
    <citation type="journal article" date="2024" name="bioRxiv">
        <title>A reference genome for Trichogramma kaykai: A tiny desert-dwelling parasitoid wasp with competing sex-ratio distorters.</title>
        <authorList>
            <person name="Culotta J."/>
            <person name="Lindsey A.R."/>
        </authorList>
    </citation>
    <scope>NUCLEOTIDE SEQUENCE [LARGE SCALE GENOMIC DNA]</scope>
    <source>
        <strain evidence="6 7">KSX58</strain>
    </source>
</reference>
<keyword evidence="4" id="KW-0511">Multifunctional enzyme</keyword>
<dbReference type="CDD" id="cd02440">
    <property type="entry name" value="AdoMet_MTases"/>
    <property type="match status" value="1"/>
</dbReference>
<accession>A0ABD2WJP3</accession>
<dbReference type="InterPro" id="IPR051419">
    <property type="entry name" value="Lys/N-term_MeTrsfase_sf"/>
</dbReference>
<dbReference type="Pfam" id="PF01564">
    <property type="entry name" value="Spermine_synth"/>
    <property type="match status" value="1"/>
</dbReference>
<evidence type="ECO:0000256" key="3">
    <source>
        <dbReference type="ARBA" id="ARBA00022679"/>
    </source>
</evidence>
<dbReference type="PANTHER" id="PTHR12176:SF78">
    <property type="entry name" value="EEF1A LYSINE AND N-TERMINAL METHYLTRANSFERASE"/>
    <property type="match status" value="1"/>
</dbReference>
<keyword evidence="2" id="KW-0489">Methyltransferase</keyword>
<proteinExistence type="inferred from homology"/>
<dbReference type="Gene3D" id="3.40.50.150">
    <property type="entry name" value="Vaccinia Virus protein VP39"/>
    <property type="match status" value="2"/>
</dbReference>
<dbReference type="SUPFAM" id="SSF53335">
    <property type="entry name" value="S-adenosyl-L-methionine-dependent methyltransferases"/>
    <property type="match status" value="2"/>
</dbReference>
<comment type="similarity">
    <text evidence="1">Belongs to the methyltransferase superfamily.</text>
</comment>
<dbReference type="Pfam" id="PF13847">
    <property type="entry name" value="Methyltransf_31"/>
    <property type="match status" value="1"/>
</dbReference>
<evidence type="ECO:0000259" key="5">
    <source>
        <dbReference type="Pfam" id="PF13847"/>
    </source>
</evidence>
<dbReference type="Proteomes" id="UP001627154">
    <property type="component" value="Unassembled WGS sequence"/>
</dbReference>
<protein>
    <recommendedName>
        <fullName evidence="5">Methyltransferase domain-containing protein</fullName>
    </recommendedName>
</protein>
<evidence type="ECO:0000256" key="1">
    <source>
        <dbReference type="ARBA" id="ARBA00008361"/>
    </source>
</evidence>
<evidence type="ECO:0000256" key="4">
    <source>
        <dbReference type="ARBA" id="ARBA00023268"/>
    </source>
</evidence>
<dbReference type="InterPro" id="IPR029063">
    <property type="entry name" value="SAM-dependent_MTases_sf"/>
</dbReference>
<dbReference type="AlphaFoldDB" id="A0ABD2WJP3"/>
<dbReference type="GO" id="GO:0008168">
    <property type="term" value="F:methyltransferase activity"/>
    <property type="evidence" value="ECO:0007669"/>
    <property type="project" value="UniProtKB-KW"/>
</dbReference>
<evidence type="ECO:0000256" key="2">
    <source>
        <dbReference type="ARBA" id="ARBA00022603"/>
    </source>
</evidence>
<name>A0ABD2WJP3_9HYME</name>
<dbReference type="EMBL" id="JBJJXI010000100">
    <property type="protein sequence ID" value="KAL3393141.1"/>
    <property type="molecule type" value="Genomic_DNA"/>
</dbReference>
<comment type="caution">
    <text evidence="6">The sequence shown here is derived from an EMBL/GenBank/DDBJ whole genome shotgun (WGS) entry which is preliminary data.</text>
</comment>
<dbReference type="GO" id="GO:0032259">
    <property type="term" value="P:methylation"/>
    <property type="evidence" value="ECO:0007669"/>
    <property type="project" value="UniProtKB-KW"/>
</dbReference>
<keyword evidence="7" id="KW-1185">Reference proteome</keyword>
<dbReference type="InterPro" id="IPR025714">
    <property type="entry name" value="Methyltranfer_dom"/>
</dbReference>
<organism evidence="6 7">
    <name type="scientific">Trichogramma kaykai</name>
    <dbReference type="NCBI Taxonomy" id="54128"/>
    <lineage>
        <taxon>Eukaryota</taxon>
        <taxon>Metazoa</taxon>
        <taxon>Ecdysozoa</taxon>
        <taxon>Arthropoda</taxon>
        <taxon>Hexapoda</taxon>
        <taxon>Insecta</taxon>
        <taxon>Pterygota</taxon>
        <taxon>Neoptera</taxon>
        <taxon>Endopterygota</taxon>
        <taxon>Hymenoptera</taxon>
        <taxon>Apocrita</taxon>
        <taxon>Proctotrupomorpha</taxon>
        <taxon>Chalcidoidea</taxon>
        <taxon>Trichogrammatidae</taxon>
        <taxon>Trichogramma</taxon>
    </lineage>
</organism>
<evidence type="ECO:0000313" key="6">
    <source>
        <dbReference type="EMBL" id="KAL3393141.1"/>
    </source>
</evidence>
<keyword evidence="3" id="KW-0808">Transferase</keyword>
<dbReference type="PANTHER" id="PTHR12176">
    <property type="entry name" value="SAM-DEPENDENT METHYLTRANSFERASE SUPERFAMILY PROTEIN"/>
    <property type="match status" value="1"/>
</dbReference>
<feature type="domain" description="Methyltransferase" evidence="5">
    <location>
        <begin position="53"/>
        <end position="179"/>
    </location>
</feature>
<evidence type="ECO:0000313" key="7">
    <source>
        <dbReference type="Proteomes" id="UP001627154"/>
    </source>
</evidence>